<evidence type="ECO:0000313" key="3">
    <source>
        <dbReference type="Proteomes" id="UP001314229"/>
    </source>
</evidence>
<dbReference type="EMBL" id="CAWUFR010000162">
    <property type="protein sequence ID" value="CAK6970687.1"/>
    <property type="molecule type" value="Genomic_DNA"/>
</dbReference>
<gene>
    <name evidence="2" type="ORF">FSCOSCO3_A018928</name>
</gene>
<name>A0AAV1PFE8_SCOSC</name>
<feature type="region of interest" description="Disordered" evidence="1">
    <location>
        <begin position="44"/>
        <end position="78"/>
    </location>
</feature>
<protein>
    <submittedName>
        <fullName evidence="2">Uncharacterized protein</fullName>
    </submittedName>
</protein>
<dbReference type="AlphaFoldDB" id="A0AAV1PFE8"/>
<proteinExistence type="predicted"/>
<dbReference type="Proteomes" id="UP001314229">
    <property type="component" value="Unassembled WGS sequence"/>
</dbReference>
<sequence length="78" mass="8588">MGGARPEVTVFRHPYYCVGFVVIYIESTSRYIVRLSVNSRDLVGPHGSRCPPGKGRAATQTEAVGVDGQHRTEPERSK</sequence>
<reference evidence="2 3" key="1">
    <citation type="submission" date="2024-01" db="EMBL/GenBank/DDBJ databases">
        <authorList>
            <person name="Alioto T."/>
            <person name="Alioto T."/>
            <person name="Gomez Garrido J."/>
        </authorList>
    </citation>
    <scope>NUCLEOTIDE SEQUENCE [LARGE SCALE GENOMIC DNA]</scope>
</reference>
<feature type="compositionally biased region" description="Basic and acidic residues" evidence="1">
    <location>
        <begin position="68"/>
        <end position="78"/>
    </location>
</feature>
<keyword evidence="3" id="KW-1185">Reference proteome</keyword>
<evidence type="ECO:0000256" key="1">
    <source>
        <dbReference type="SAM" id="MobiDB-lite"/>
    </source>
</evidence>
<comment type="caution">
    <text evidence="2">The sequence shown here is derived from an EMBL/GenBank/DDBJ whole genome shotgun (WGS) entry which is preliminary data.</text>
</comment>
<evidence type="ECO:0000313" key="2">
    <source>
        <dbReference type="EMBL" id="CAK6970687.1"/>
    </source>
</evidence>
<organism evidence="2 3">
    <name type="scientific">Scomber scombrus</name>
    <name type="common">Atlantic mackerel</name>
    <name type="synonym">Scomber vernalis</name>
    <dbReference type="NCBI Taxonomy" id="13677"/>
    <lineage>
        <taxon>Eukaryota</taxon>
        <taxon>Metazoa</taxon>
        <taxon>Chordata</taxon>
        <taxon>Craniata</taxon>
        <taxon>Vertebrata</taxon>
        <taxon>Euteleostomi</taxon>
        <taxon>Actinopterygii</taxon>
        <taxon>Neopterygii</taxon>
        <taxon>Teleostei</taxon>
        <taxon>Neoteleostei</taxon>
        <taxon>Acanthomorphata</taxon>
        <taxon>Pelagiaria</taxon>
        <taxon>Scombriformes</taxon>
        <taxon>Scombridae</taxon>
        <taxon>Scomber</taxon>
    </lineage>
</organism>
<accession>A0AAV1PFE8</accession>